<name>B8CTI1_SHEPW</name>
<feature type="transmembrane region" description="Helical" evidence="1">
    <location>
        <begin position="109"/>
        <end position="128"/>
    </location>
</feature>
<gene>
    <name evidence="2" type="ordered locus">swp_4447</name>
</gene>
<dbReference type="eggNOG" id="COG3647">
    <property type="taxonomic scope" value="Bacteria"/>
</dbReference>
<keyword evidence="3" id="KW-1185">Reference proteome</keyword>
<dbReference type="PIRSF" id="PIRSF020606">
    <property type="entry name" value="UCP020606"/>
    <property type="match status" value="1"/>
</dbReference>
<proteinExistence type="predicted"/>
<dbReference type="Pfam" id="PF09997">
    <property type="entry name" value="DUF2238"/>
    <property type="match status" value="1"/>
</dbReference>
<sequence length="192" mass="21630">MLVWSAIGPKDQFTWFLEVLPALIALPLLAFTRKSFPLTGLAYILILIHCVILMVGGHYTYAEVPLFDWIAEWTGGSRNNYDKVGHLAQGFVPVLLAREVFIRLSVVKLGAWCNFLAVCFTLAFSAFYELIEWWVAELTGEDAEAFLGTQGYIWDTQSDMAMALVGAIFAIVLLSRYQDKLIALKMNLKNKQ</sequence>
<dbReference type="EMBL" id="CP000472">
    <property type="protein sequence ID" value="ACJ31090.1"/>
    <property type="molecule type" value="Genomic_DNA"/>
</dbReference>
<evidence type="ECO:0000313" key="2">
    <source>
        <dbReference type="EMBL" id="ACJ31090.1"/>
    </source>
</evidence>
<dbReference type="HOGENOM" id="CLU_087528_0_0_6"/>
<feature type="transmembrane region" description="Helical" evidence="1">
    <location>
        <begin position="38"/>
        <end position="61"/>
    </location>
</feature>
<dbReference type="Proteomes" id="UP000000753">
    <property type="component" value="Chromosome"/>
</dbReference>
<evidence type="ECO:0000313" key="3">
    <source>
        <dbReference type="Proteomes" id="UP000000753"/>
    </source>
</evidence>
<feature type="transmembrane region" description="Helical" evidence="1">
    <location>
        <begin position="160"/>
        <end position="177"/>
    </location>
</feature>
<dbReference type="InterPro" id="IPR058534">
    <property type="entry name" value="YjdF"/>
</dbReference>
<dbReference type="AlphaFoldDB" id="B8CTI1"/>
<protein>
    <submittedName>
        <fullName evidence="2">Membrane protein, putative</fullName>
    </submittedName>
</protein>
<evidence type="ECO:0000256" key="1">
    <source>
        <dbReference type="SAM" id="Phobius"/>
    </source>
</evidence>
<keyword evidence="1" id="KW-0472">Membrane</keyword>
<dbReference type="InterPro" id="IPR014509">
    <property type="entry name" value="YjdF-like"/>
</dbReference>
<reference evidence="2 3" key="1">
    <citation type="journal article" date="2008" name="PLoS ONE">
        <title>Environmental adaptation: genomic analysis of the piezotolerant and psychrotolerant deep-sea iron reducing bacterium Shewanella piezotolerans WP3.</title>
        <authorList>
            <person name="Wang F."/>
            <person name="Wang J."/>
            <person name="Jian H."/>
            <person name="Zhang B."/>
            <person name="Li S."/>
            <person name="Wang F."/>
            <person name="Zeng X."/>
            <person name="Gao L."/>
            <person name="Bartlett D.H."/>
            <person name="Yu J."/>
            <person name="Hu S."/>
            <person name="Xiao X."/>
        </authorList>
    </citation>
    <scope>NUCLEOTIDE SEQUENCE [LARGE SCALE GENOMIC DNA]</scope>
    <source>
        <strain evidence="3">WP3 / JCM 13877</strain>
    </source>
</reference>
<feature type="transmembrane region" description="Helical" evidence="1">
    <location>
        <begin position="81"/>
        <end position="97"/>
    </location>
</feature>
<keyword evidence="1" id="KW-0812">Transmembrane</keyword>
<organism evidence="2 3">
    <name type="scientific">Shewanella piezotolerans (strain WP3 / JCM 13877)</name>
    <dbReference type="NCBI Taxonomy" id="225849"/>
    <lineage>
        <taxon>Bacteria</taxon>
        <taxon>Pseudomonadati</taxon>
        <taxon>Pseudomonadota</taxon>
        <taxon>Gammaproteobacteria</taxon>
        <taxon>Alteromonadales</taxon>
        <taxon>Shewanellaceae</taxon>
        <taxon>Shewanella</taxon>
    </lineage>
</organism>
<keyword evidence="1" id="KW-1133">Transmembrane helix</keyword>
<dbReference type="KEGG" id="swp:swp_4447"/>
<accession>B8CTI1</accession>
<feature type="transmembrane region" description="Helical" evidence="1">
    <location>
        <begin position="12"/>
        <end position="31"/>
    </location>
</feature>